<accession>A0A382WI81</accession>
<gene>
    <name evidence="1" type="ORF">METZ01_LOCUS410645</name>
</gene>
<evidence type="ECO:0000313" key="1">
    <source>
        <dbReference type="EMBL" id="SVD57791.1"/>
    </source>
</evidence>
<sequence length="39" mass="4408">MTGYISILELYKNSHTTKQAVDAPVEKCVLTITKRGERL</sequence>
<dbReference type="EMBL" id="UINC01159603">
    <property type="protein sequence ID" value="SVD57791.1"/>
    <property type="molecule type" value="Genomic_DNA"/>
</dbReference>
<name>A0A382WI81_9ZZZZ</name>
<dbReference type="AlphaFoldDB" id="A0A382WI81"/>
<reference evidence="1" key="1">
    <citation type="submission" date="2018-05" db="EMBL/GenBank/DDBJ databases">
        <authorList>
            <person name="Lanie J.A."/>
            <person name="Ng W.-L."/>
            <person name="Kazmierczak K.M."/>
            <person name="Andrzejewski T.M."/>
            <person name="Davidsen T.M."/>
            <person name="Wayne K.J."/>
            <person name="Tettelin H."/>
            <person name="Glass J.I."/>
            <person name="Rusch D."/>
            <person name="Podicherti R."/>
            <person name="Tsui H.-C.T."/>
            <person name="Winkler M.E."/>
        </authorList>
    </citation>
    <scope>NUCLEOTIDE SEQUENCE</scope>
</reference>
<proteinExistence type="predicted"/>
<protein>
    <submittedName>
        <fullName evidence="1">Uncharacterized protein</fullName>
    </submittedName>
</protein>
<organism evidence="1">
    <name type="scientific">marine metagenome</name>
    <dbReference type="NCBI Taxonomy" id="408172"/>
    <lineage>
        <taxon>unclassified sequences</taxon>
        <taxon>metagenomes</taxon>
        <taxon>ecological metagenomes</taxon>
    </lineage>
</organism>